<evidence type="ECO:0000313" key="2">
    <source>
        <dbReference type="EMBL" id="RHN70051.1"/>
    </source>
</evidence>
<gene>
    <name evidence="2" type="ORF">MtrunA17_Chr3g0131371</name>
</gene>
<proteinExistence type="predicted"/>
<protein>
    <submittedName>
        <fullName evidence="2">Putative reverse transcriptase zinc-binding domain-containing protein</fullName>
    </submittedName>
</protein>
<dbReference type="PANTHER" id="PTHR33116:SF78">
    <property type="entry name" value="OS12G0587133 PROTEIN"/>
    <property type="match status" value="1"/>
</dbReference>
<name>A0A396IZF2_MEDTR</name>
<organism evidence="2">
    <name type="scientific">Medicago truncatula</name>
    <name type="common">Barrel medic</name>
    <name type="synonym">Medicago tribuloides</name>
    <dbReference type="NCBI Taxonomy" id="3880"/>
    <lineage>
        <taxon>Eukaryota</taxon>
        <taxon>Viridiplantae</taxon>
        <taxon>Streptophyta</taxon>
        <taxon>Embryophyta</taxon>
        <taxon>Tracheophyta</taxon>
        <taxon>Spermatophyta</taxon>
        <taxon>Magnoliopsida</taxon>
        <taxon>eudicotyledons</taxon>
        <taxon>Gunneridae</taxon>
        <taxon>Pentapetalae</taxon>
        <taxon>rosids</taxon>
        <taxon>fabids</taxon>
        <taxon>Fabales</taxon>
        <taxon>Fabaceae</taxon>
        <taxon>Papilionoideae</taxon>
        <taxon>50 kb inversion clade</taxon>
        <taxon>NPAAA clade</taxon>
        <taxon>Hologalegina</taxon>
        <taxon>IRL clade</taxon>
        <taxon>Trifolieae</taxon>
        <taxon>Medicago</taxon>
    </lineage>
</organism>
<keyword evidence="2" id="KW-0548">Nucleotidyltransferase</keyword>
<accession>A0A396IZF2</accession>
<dbReference type="AlphaFoldDB" id="A0A396IZF2"/>
<keyword evidence="2" id="KW-0808">Transferase</keyword>
<keyword evidence="2" id="KW-0695">RNA-directed DNA polymerase</keyword>
<feature type="domain" description="Reverse transcriptase zinc-binding" evidence="1">
    <location>
        <begin position="320"/>
        <end position="408"/>
    </location>
</feature>
<sequence length="513" mass="58762">MSGLKVNFHKSLLVGVNVTDSWLNEAASMLGCKVGKVPFLYLGLSIGGDPRRLSFWEPVVARVKKRLLGWRSKFLSFGGRLVLLKSVLSSLPVYAFSFFRAPSGIISTLESLFINFFWGGSEDQRKISWVSWNNICASKINGGLGVRRMREFNVSLLGKWCWRLLVDKGSMWYRVLVARYGEEDGRLVVEGRSVSSWWKEVASIRDGLGDVGEGWFRDNVERKVGDGVDTIFWLDPWVGDVPLCVRFGRLLDLAVNKSISVADMFELGWDEGGEAWQWRRRLWAWEEELLGECRILLSDVSLQLNTTDQWVWRLDPSSGYSVSGVYQMLTSQPVQTFEVLADLIWHKQVPLKVSILAWRLLRNKLLTKDNLCVRGVLSHDNQLCVVGCGDFETAQHLFRSCPFYAALWGQIRSWLGIATAEPLCVSDHFYQFVYSAGASSTICSFLQLIWLCSVGVMWSERNSRVFKNKDHTVHQLVEKIKLQSFWWMKTTNFSIRNNFHMWWLSPFVCLGIC</sequence>
<dbReference type="GO" id="GO:0003964">
    <property type="term" value="F:RNA-directed DNA polymerase activity"/>
    <property type="evidence" value="ECO:0007669"/>
    <property type="project" value="UniProtKB-KW"/>
</dbReference>
<dbReference type="EMBL" id="PSQE01000003">
    <property type="protein sequence ID" value="RHN70051.1"/>
    <property type="molecule type" value="Genomic_DNA"/>
</dbReference>
<evidence type="ECO:0000259" key="1">
    <source>
        <dbReference type="Pfam" id="PF13966"/>
    </source>
</evidence>
<reference evidence="2" key="1">
    <citation type="journal article" date="2018" name="Nat. Plants">
        <title>Whole-genome landscape of Medicago truncatula symbiotic genes.</title>
        <authorList>
            <person name="Pecrix Y."/>
            <person name="Gamas P."/>
            <person name="Carrere S."/>
        </authorList>
    </citation>
    <scope>NUCLEOTIDE SEQUENCE</scope>
    <source>
        <tissue evidence="2">Leaves</tissue>
    </source>
</reference>
<comment type="caution">
    <text evidence="2">The sequence shown here is derived from an EMBL/GenBank/DDBJ whole genome shotgun (WGS) entry which is preliminary data.</text>
</comment>
<dbReference type="Gramene" id="rna18591">
    <property type="protein sequence ID" value="RHN70051.1"/>
    <property type="gene ID" value="gene18591"/>
</dbReference>
<dbReference type="PANTHER" id="PTHR33116">
    <property type="entry name" value="REVERSE TRANSCRIPTASE ZINC-BINDING DOMAIN-CONTAINING PROTEIN-RELATED-RELATED"/>
    <property type="match status" value="1"/>
</dbReference>
<dbReference type="Proteomes" id="UP000265566">
    <property type="component" value="Chromosome 3"/>
</dbReference>
<dbReference type="InterPro" id="IPR026960">
    <property type="entry name" value="RVT-Znf"/>
</dbReference>
<dbReference type="Pfam" id="PF13966">
    <property type="entry name" value="zf-RVT"/>
    <property type="match status" value="1"/>
</dbReference>